<dbReference type="HOGENOM" id="CLU_047530_3_1_6"/>
<dbReference type="InterPro" id="IPR050400">
    <property type="entry name" value="Bact_Cytoskel_RodZ"/>
</dbReference>
<dbReference type="Pfam" id="PF13464">
    <property type="entry name" value="RodZ_C"/>
    <property type="match status" value="1"/>
</dbReference>
<evidence type="ECO:0000256" key="1">
    <source>
        <dbReference type="SAM" id="MobiDB-lite"/>
    </source>
</evidence>
<feature type="compositionally biased region" description="Pro residues" evidence="1">
    <location>
        <begin position="198"/>
        <end position="208"/>
    </location>
</feature>
<proteinExistence type="predicted"/>
<dbReference type="RefSeq" id="WP_010960643.1">
    <property type="nucleotide sequence ID" value="NC_002977.6"/>
</dbReference>
<feature type="region of interest" description="Disordered" evidence="1">
    <location>
        <begin position="139"/>
        <end position="211"/>
    </location>
</feature>
<sequence>MGDTNDGLAERPGGESAGQRLRAAREARRQGIDKVARELHLSVGTVGALERDDYASLPPPAFVRGYLRGYARLLGLPEQEIVDAYNRVAGGGSDPEPGAVVRGQSEASPTSWFGPLGLVLLGMAGIWGYQHWRSSQISGEAPSPVELSEPVPVEPAVNGTAMPGREEVAPPTGGPAPVSNPMAAADALGSPAASPYPSTQPQPSPQPLQPEVDTLTLSFSGESWASVTDAEGKKLLFENVTEGQVKTVQGKAPFKITLGRPADTHLEFNGQAYDHGYKTNRTSARFIVPRNAGH</sequence>
<dbReference type="GeneID" id="88223642"/>
<dbReference type="Proteomes" id="UP000006821">
    <property type="component" value="Chromosome"/>
</dbReference>
<evidence type="ECO:0000259" key="2">
    <source>
        <dbReference type="SMART" id="SM00530"/>
    </source>
</evidence>
<organism evidence="3 4">
    <name type="scientific">Methylococcus capsulatus (strain ATCC 33009 / NCIMB 11132 / Bath)</name>
    <dbReference type="NCBI Taxonomy" id="243233"/>
    <lineage>
        <taxon>Bacteria</taxon>
        <taxon>Pseudomonadati</taxon>
        <taxon>Pseudomonadota</taxon>
        <taxon>Gammaproteobacteria</taxon>
        <taxon>Methylococcales</taxon>
        <taxon>Methylococcaceae</taxon>
        <taxon>Methylococcus</taxon>
    </lineage>
</organism>
<evidence type="ECO:0000313" key="4">
    <source>
        <dbReference type="Proteomes" id="UP000006821"/>
    </source>
</evidence>
<reference evidence="3 4" key="1">
    <citation type="journal article" date="2004" name="PLoS Biol.">
        <title>Genomic insights into methanotrophy: the complete genome sequence of Methylococcus capsulatus (Bath).</title>
        <authorList>
            <person name="Ward N.L."/>
            <person name="Larsen O."/>
            <person name="Sakwa J."/>
            <person name="Bruseth L."/>
            <person name="Khouri H.M."/>
            <person name="Durkin A.S."/>
            <person name="Dimitrov G."/>
            <person name="Jiang L."/>
            <person name="Scanlan D."/>
            <person name="Kang K.H."/>
            <person name="Lewis M.R."/>
            <person name="Nelson K.E."/>
            <person name="Methe B.A."/>
            <person name="Wu M."/>
            <person name="Heidelberg J.F."/>
            <person name="Paulsen I.T."/>
            <person name="Fouts D.E."/>
            <person name="Ravel J."/>
            <person name="Tettelin H."/>
            <person name="Ren Q."/>
            <person name="Read T.D."/>
            <person name="DeBoy R.T."/>
            <person name="Seshadri R."/>
            <person name="Salzberg S.L."/>
            <person name="Jensen H.B."/>
            <person name="Birkeland N.K."/>
            <person name="Nelson W.C."/>
            <person name="Dodson R.J."/>
            <person name="Grindhaug S.H."/>
            <person name="Holt I.E."/>
            <person name="Eidhammer I."/>
            <person name="Jonasen I."/>
            <person name="Vanaken S."/>
            <person name="Utterback T.R."/>
            <person name="Feldblyum T.V."/>
            <person name="Fraser C.M."/>
            <person name="Lillehaug J.R."/>
            <person name="Eisen J.A."/>
        </authorList>
    </citation>
    <scope>NUCLEOTIDE SEQUENCE [LARGE SCALE GENOMIC DNA]</scope>
    <source>
        <strain evidence="4">ATCC 33009 / NCIMB 11132 / Bath</strain>
    </source>
</reference>
<dbReference type="InterPro" id="IPR001387">
    <property type="entry name" value="Cro/C1-type_HTH"/>
</dbReference>
<gene>
    <name evidence="3" type="ordered locus">MCA1363</name>
</gene>
<dbReference type="eggNOG" id="COG1426">
    <property type="taxonomic scope" value="Bacteria"/>
</dbReference>
<name>Q608X3_METCA</name>
<dbReference type="GO" id="GO:0003677">
    <property type="term" value="F:DNA binding"/>
    <property type="evidence" value="ECO:0007669"/>
    <property type="project" value="InterPro"/>
</dbReference>
<dbReference type="InterPro" id="IPR010982">
    <property type="entry name" value="Lambda_DNA-bd_dom_sf"/>
</dbReference>
<dbReference type="KEGG" id="mca:MCA1363"/>
<dbReference type="Gene3D" id="1.10.260.40">
    <property type="entry name" value="lambda repressor-like DNA-binding domains"/>
    <property type="match status" value="1"/>
</dbReference>
<accession>Q608X3</accession>
<dbReference type="EMBL" id="AE017282">
    <property type="protein sequence ID" value="AAU92564.1"/>
    <property type="molecule type" value="Genomic_DNA"/>
</dbReference>
<feature type="region of interest" description="Disordered" evidence="1">
    <location>
        <begin position="1"/>
        <end position="29"/>
    </location>
</feature>
<dbReference type="SMART" id="SM00530">
    <property type="entry name" value="HTH_XRE"/>
    <property type="match status" value="1"/>
</dbReference>
<feature type="compositionally biased region" description="Low complexity" evidence="1">
    <location>
        <begin position="140"/>
        <end position="157"/>
    </location>
</feature>
<protein>
    <recommendedName>
        <fullName evidence="2">HTH cro/C1-type domain-containing protein</fullName>
    </recommendedName>
</protein>
<dbReference type="InterPro" id="IPR025194">
    <property type="entry name" value="RodZ-like_C"/>
</dbReference>
<dbReference type="Pfam" id="PF13413">
    <property type="entry name" value="HTH_25"/>
    <property type="match status" value="1"/>
</dbReference>
<feature type="compositionally biased region" description="Low complexity" evidence="1">
    <location>
        <begin position="183"/>
        <end position="197"/>
    </location>
</feature>
<evidence type="ECO:0000313" key="3">
    <source>
        <dbReference type="EMBL" id="AAU92564.1"/>
    </source>
</evidence>
<dbReference type="PANTHER" id="PTHR34475">
    <property type="match status" value="1"/>
</dbReference>
<dbReference type="STRING" id="243233.MCA1363"/>
<dbReference type="PANTHER" id="PTHR34475:SF1">
    <property type="entry name" value="CYTOSKELETON PROTEIN RODZ"/>
    <property type="match status" value="1"/>
</dbReference>
<feature type="domain" description="HTH cro/C1-type" evidence="2">
    <location>
        <begin position="20"/>
        <end position="81"/>
    </location>
</feature>
<dbReference type="AlphaFoldDB" id="Q608X3"/>